<evidence type="ECO:0000256" key="2">
    <source>
        <dbReference type="ARBA" id="ARBA00006665"/>
    </source>
</evidence>
<evidence type="ECO:0000256" key="5">
    <source>
        <dbReference type="ARBA" id="ARBA00023136"/>
    </source>
</evidence>
<feature type="non-terminal residue" evidence="7">
    <location>
        <position position="272"/>
    </location>
</feature>
<evidence type="ECO:0000313" key="7">
    <source>
        <dbReference type="EMBL" id="GMI36021.1"/>
    </source>
</evidence>
<feature type="transmembrane region" description="Helical" evidence="6">
    <location>
        <begin position="237"/>
        <end position="254"/>
    </location>
</feature>
<feature type="transmembrane region" description="Helical" evidence="6">
    <location>
        <begin position="202"/>
        <end position="225"/>
    </location>
</feature>
<organism evidence="7 8">
    <name type="scientific">Tetraparma gracilis</name>
    <dbReference type="NCBI Taxonomy" id="2962635"/>
    <lineage>
        <taxon>Eukaryota</taxon>
        <taxon>Sar</taxon>
        <taxon>Stramenopiles</taxon>
        <taxon>Ochrophyta</taxon>
        <taxon>Bolidophyceae</taxon>
        <taxon>Parmales</taxon>
        <taxon>Triparmaceae</taxon>
        <taxon>Tetraparma</taxon>
    </lineage>
</organism>
<comment type="caution">
    <text evidence="7">The sequence shown here is derived from an EMBL/GenBank/DDBJ whole genome shotgun (WGS) entry which is preliminary data.</text>
</comment>
<dbReference type="Pfam" id="PF03348">
    <property type="entry name" value="Serinc"/>
    <property type="match status" value="1"/>
</dbReference>
<keyword evidence="8" id="KW-1185">Reference proteome</keyword>
<feature type="transmembrane region" description="Helical" evidence="6">
    <location>
        <begin position="100"/>
        <end position="122"/>
    </location>
</feature>
<evidence type="ECO:0000256" key="1">
    <source>
        <dbReference type="ARBA" id="ARBA00004141"/>
    </source>
</evidence>
<evidence type="ECO:0000256" key="6">
    <source>
        <dbReference type="SAM" id="Phobius"/>
    </source>
</evidence>
<dbReference type="PANTHER" id="PTHR10383">
    <property type="entry name" value="SERINE INCORPORATOR"/>
    <property type="match status" value="1"/>
</dbReference>
<dbReference type="PANTHER" id="PTHR10383:SF9">
    <property type="entry name" value="SERINE INCORPORATOR, ISOFORM F"/>
    <property type="match status" value="1"/>
</dbReference>
<accession>A0ABQ6MZK9</accession>
<evidence type="ECO:0000256" key="3">
    <source>
        <dbReference type="ARBA" id="ARBA00022692"/>
    </source>
</evidence>
<reference evidence="7 8" key="1">
    <citation type="journal article" date="2023" name="Commun. Biol.">
        <title>Genome analysis of Parmales, the sister group of diatoms, reveals the evolutionary specialization of diatoms from phago-mixotrophs to photoautotrophs.</title>
        <authorList>
            <person name="Ban H."/>
            <person name="Sato S."/>
            <person name="Yoshikawa S."/>
            <person name="Yamada K."/>
            <person name="Nakamura Y."/>
            <person name="Ichinomiya M."/>
            <person name="Sato N."/>
            <person name="Blanc-Mathieu R."/>
            <person name="Endo H."/>
            <person name="Kuwata A."/>
            <person name="Ogata H."/>
        </authorList>
    </citation>
    <scope>NUCLEOTIDE SEQUENCE [LARGE SCALE GENOMIC DNA]</scope>
</reference>
<name>A0ABQ6MZK9_9STRA</name>
<keyword evidence="4 6" id="KW-1133">Transmembrane helix</keyword>
<feature type="transmembrane region" description="Helical" evidence="6">
    <location>
        <begin position="134"/>
        <end position="152"/>
    </location>
</feature>
<proteinExistence type="inferred from homology"/>
<sequence>MGALISSAACCAGEAACCLSCMCCSKILSSLCSCGGSEGKAEPSAGRKRSVAVVLLSLLLSLALQFLIVPNVGSWDRLDFAWSCSGVDDAAQEACRQNSAVYRVSMVAATFFLLSALAAAASPQFNKNHWGAKIGLYLLLLVASMFTPAAVFDGYLSVARVGAAVFVVLQQVILIDLAYNWNDSWVAKSDADEKDLMGAGDSWLKAILGAAAFMFVLAYASLGFLFHYFGGCGFNDAALWITLVLTLMAVAFQLTGDEGSVLTSGVMALYAV</sequence>
<keyword evidence="5 6" id="KW-0472">Membrane</keyword>
<dbReference type="EMBL" id="BRYB01000716">
    <property type="protein sequence ID" value="GMI36021.1"/>
    <property type="molecule type" value="Genomic_DNA"/>
</dbReference>
<dbReference type="InterPro" id="IPR005016">
    <property type="entry name" value="TDE1/TMS"/>
</dbReference>
<evidence type="ECO:0000256" key="4">
    <source>
        <dbReference type="ARBA" id="ARBA00022989"/>
    </source>
</evidence>
<evidence type="ECO:0000313" key="8">
    <source>
        <dbReference type="Proteomes" id="UP001165060"/>
    </source>
</evidence>
<keyword evidence="3 6" id="KW-0812">Transmembrane</keyword>
<protein>
    <submittedName>
        <fullName evidence="7">Uncharacterized protein</fullName>
    </submittedName>
</protein>
<comment type="similarity">
    <text evidence="2">Belongs to the TDE1 family.</text>
</comment>
<gene>
    <name evidence="7" type="ORF">TeGR_g14564</name>
</gene>
<comment type="subcellular location">
    <subcellularLocation>
        <location evidence="1">Membrane</location>
        <topology evidence="1">Multi-pass membrane protein</topology>
    </subcellularLocation>
</comment>
<dbReference type="Proteomes" id="UP001165060">
    <property type="component" value="Unassembled WGS sequence"/>
</dbReference>
<feature type="transmembrane region" description="Helical" evidence="6">
    <location>
        <begin position="50"/>
        <end position="69"/>
    </location>
</feature>